<keyword evidence="2" id="KW-0812">Transmembrane</keyword>
<dbReference type="OrthoDB" id="388439at2759"/>
<keyword evidence="2" id="KW-0472">Membrane</keyword>
<organism evidence="3 4">
    <name type="scientific">Plasmodium coatneyi</name>
    <dbReference type="NCBI Taxonomy" id="208452"/>
    <lineage>
        <taxon>Eukaryota</taxon>
        <taxon>Sar</taxon>
        <taxon>Alveolata</taxon>
        <taxon>Apicomplexa</taxon>
        <taxon>Aconoidasida</taxon>
        <taxon>Haemosporida</taxon>
        <taxon>Plasmodiidae</taxon>
        <taxon>Plasmodium</taxon>
    </lineage>
</organism>
<sequence length="192" mass="21343">MISPAKFFIWNLILYSWQYPNNVTELGTSWHNGTTQNGPLNIGIGRSLMGETKIQKPPPSPQKNKLLASPKGGPPVNAASDRKSGTSNSKTKSEGSQCTKNNAMNEKMEAGTKELDNKLSYPISKNKKWILFALSIIVFYPAALYCLVLFVKTYNSLPPYSWTTCYITVPIFIICIILSVIVGTYYPLKRGL</sequence>
<reference evidence="4" key="1">
    <citation type="submission" date="2016-06" db="EMBL/GenBank/DDBJ databases">
        <title>First high quality genome sequence of Plasmodium coatneyi using continuous long reads from single molecule, real-time sequencing.</title>
        <authorList>
            <person name="Chien J.-T."/>
            <person name="Pakala S.B."/>
            <person name="Geraldo J.A."/>
            <person name="Lapp S.A."/>
            <person name="Barnwell J.W."/>
            <person name="Kissinger J.C."/>
            <person name="Galinski M.R."/>
            <person name="Humphrey J.C."/>
        </authorList>
    </citation>
    <scope>NUCLEOTIDE SEQUENCE [LARGE SCALE GENOMIC DNA]</scope>
    <source>
        <strain evidence="4">Hackeri</strain>
    </source>
</reference>
<dbReference type="KEGG" id="pcot:PCOAH_00004730"/>
<gene>
    <name evidence="3" type="ORF">PCOAH_00004730</name>
</gene>
<dbReference type="Proteomes" id="UP000092716">
    <property type="component" value="Chromosome 3"/>
</dbReference>
<feature type="compositionally biased region" description="Polar residues" evidence="1">
    <location>
        <begin position="85"/>
        <end position="104"/>
    </location>
</feature>
<feature type="transmembrane region" description="Helical" evidence="2">
    <location>
        <begin position="129"/>
        <end position="151"/>
    </location>
</feature>
<feature type="region of interest" description="Disordered" evidence="1">
    <location>
        <begin position="51"/>
        <end position="104"/>
    </location>
</feature>
<dbReference type="AlphaFoldDB" id="A0A1B1DTP5"/>
<feature type="transmembrane region" description="Helical" evidence="2">
    <location>
        <begin position="166"/>
        <end position="188"/>
    </location>
</feature>
<dbReference type="VEuPathDB" id="PlasmoDB:PCOAH_00004730"/>
<name>A0A1B1DTP5_9APIC</name>
<evidence type="ECO:0000313" key="3">
    <source>
        <dbReference type="EMBL" id="ANQ06150.1"/>
    </source>
</evidence>
<dbReference type="EMBL" id="CP016241">
    <property type="protein sequence ID" value="ANQ06150.1"/>
    <property type="molecule type" value="Genomic_DNA"/>
</dbReference>
<dbReference type="GeneID" id="30907196"/>
<keyword evidence="2" id="KW-1133">Transmembrane helix</keyword>
<accession>A0A1B1DTP5</accession>
<protein>
    <submittedName>
        <fullName evidence="3">Uncharacterized protein</fullName>
    </submittedName>
</protein>
<evidence type="ECO:0000256" key="1">
    <source>
        <dbReference type="SAM" id="MobiDB-lite"/>
    </source>
</evidence>
<evidence type="ECO:0000256" key="2">
    <source>
        <dbReference type="SAM" id="Phobius"/>
    </source>
</evidence>
<proteinExistence type="predicted"/>
<keyword evidence="4" id="KW-1185">Reference proteome</keyword>
<dbReference type="RefSeq" id="XP_019912845.1">
    <property type="nucleotide sequence ID" value="XM_020057288.1"/>
</dbReference>
<evidence type="ECO:0000313" key="4">
    <source>
        <dbReference type="Proteomes" id="UP000092716"/>
    </source>
</evidence>